<gene>
    <name evidence="1" type="ORF">AWB69_08852</name>
</gene>
<dbReference type="EMBL" id="FCOK02000124">
    <property type="protein sequence ID" value="SAL72678.1"/>
    <property type="molecule type" value="Genomic_DNA"/>
</dbReference>
<protein>
    <submittedName>
        <fullName evidence="1">Uncharacterized protein</fullName>
    </submittedName>
</protein>
<name>A0A158JV36_9BURK</name>
<evidence type="ECO:0000313" key="1">
    <source>
        <dbReference type="EMBL" id="SAL72678.1"/>
    </source>
</evidence>
<accession>A0A158JV36</accession>
<evidence type="ECO:0000313" key="2">
    <source>
        <dbReference type="Proteomes" id="UP000054683"/>
    </source>
</evidence>
<dbReference type="AlphaFoldDB" id="A0A158JV36"/>
<sequence>MAACVVIGERAGKILKTAHSLQRGIRINIADLYTTHWKERQVGKLTHPFPFSAHFQA</sequence>
<reference evidence="1 2" key="1">
    <citation type="submission" date="2016-01" db="EMBL/GenBank/DDBJ databases">
        <authorList>
            <person name="Oliw E.H."/>
        </authorList>
    </citation>
    <scope>NUCLEOTIDE SEQUENCE [LARGE SCALE GENOMIC DNA]</scope>
    <source>
        <strain evidence="1">LMG 27134</strain>
    </source>
</reference>
<dbReference type="Proteomes" id="UP000054683">
    <property type="component" value="Unassembled WGS sequence"/>
</dbReference>
<organism evidence="1 2">
    <name type="scientific">Caballeronia udeis</name>
    <dbReference type="NCBI Taxonomy" id="1232866"/>
    <lineage>
        <taxon>Bacteria</taxon>
        <taxon>Pseudomonadati</taxon>
        <taxon>Pseudomonadota</taxon>
        <taxon>Betaproteobacteria</taxon>
        <taxon>Burkholderiales</taxon>
        <taxon>Burkholderiaceae</taxon>
        <taxon>Caballeronia</taxon>
    </lineage>
</organism>
<proteinExistence type="predicted"/>